<proteinExistence type="predicted"/>
<name>A0AC34QY01_9BILA</name>
<sequence>MSLKAVILVGGAQKGTRFRPLSDLSLHKKCLFSIAGIPLIEHHIGFLCELENLSEILLLGFYPADEFTNFIDECRQKYRVPVRYLYEGEPLGTAGGLLKFEDEILAGNPKAAFVLNADVCGDLPVTEMVQELDSHSDAQGLLLTTEATREQSINFGCVVLGLNGKVLHYVDKPTTFITSHISCGIYLLRPQVWKYFHKLMRNGQVPSIWFETDIFPDMALDGTLHALWTTRWWSQAKNAAAALYANGHYLRLYQTRCPERLATGPNIIGDVFIDPTAEVHPTAKIGPNVSIEAGAKIGPGVRIRESIILPECVLKAHCCVLYSVVGWRSIVGAWARIEGTPISPNPNIPFAKLDNKPLFNENGRLNPSLTILGSDVNVSDEQVILNTVVLPYKDLSCKSAGRGGPMGPLCGGGGAGAGGLGAATGAGGSVRTCVVPICCRSCWGAAGTGAGRIGPRLASTWIMGGRGRGLMGCGRTSAGLDSVGGGLTAGNLGG</sequence>
<accession>A0AC34QY01</accession>
<evidence type="ECO:0000313" key="1">
    <source>
        <dbReference type="Proteomes" id="UP000887576"/>
    </source>
</evidence>
<evidence type="ECO:0000313" key="2">
    <source>
        <dbReference type="WBParaSite" id="JU765_v2.g20325.t2"/>
    </source>
</evidence>
<organism evidence="1 2">
    <name type="scientific">Panagrolaimus sp. JU765</name>
    <dbReference type="NCBI Taxonomy" id="591449"/>
    <lineage>
        <taxon>Eukaryota</taxon>
        <taxon>Metazoa</taxon>
        <taxon>Ecdysozoa</taxon>
        <taxon>Nematoda</taxon>
        <taxon>Chromadorea</taxon>
        <taxon>Rhabditida</taxon>
        <taxon>Tylenchina</taxon>
        <taxon>Panagrolaimomorpha</taxon>
        <taxon>Panagrolaimoidea</taxon>
        <taxon>Panagrolaimidae</taxon>
        <taxon>Panagrolaimus</taxon>
    </lineage>
</organism>
<reference evidence="2" key="1">
    <citation type="submission" date="2022-11" db="UniProtKB">
        <authorList>
            <consortium name="WormBaseParasite"/>
        </authorList>
    </citation>
    <scope>IDENTIFICATION</scope>
</reference>
<dbReference type="Proteomes" id="UP000887576">
    <property type="component" value="Unplaced"/>
</dbReference>
<dbReference type="WBParaSite" id="JU765_v2.g20325.t2">
    <property type="protein sequence ID" value="JU765_v2.g20325.t2"/>
    <property type="gene ID" value="JU765_v2.g20325"/>
</dbReference>
<protein>
    <submittedName>
        <fullName evidence="2">Nucleotidyl transferase domain-containing protein</fullName>
    </submittedName>
</protein>